<keyword evidence="7" id="KW-1185">Reference proteome</keyword>
<evidence type="ECO:0000256" key="3">
    <source>
        <dbReference type="ARBA" id="ARBA00022989"/>
    </source>
</evidence>
<evidence type="ECO:0000256" key="2">
    <source>
        <dbReference type="ARBA" id="ARBA00022692"/>
    </source>
</evidence>
<gene>
    <name evidence="6" type="ORF">DCCM_4583</name>
</gene>
<evidence type="ECO:0000256" key="4">
    <source>
        <dbReference type="ARBA" id="ARBA00023136"/>
    </source>
</evidence>
<proteinExistence type="predicted"/>
<feature type="transmembrane region" description="Helical" evidence="5">
    <location>
        <begin position="35"/>
        <end position="57"/>
    </location>
</feature>
<evidence type="ECO:0000256" key="1">
    <source>
        <dbReference type="ARBA" id="ARBA00022475"/>
    </source>
</evidence>
<dbReference type="Pfam" id="PF02659">
    <property type="entry name" value="Mntp"/>
    <property type="match status" value="2"/>
</dbReference>
<evidence type="ECO:0000313" key="7">
    <source>
        <dbReference type="Proteomes" id="UP000239549"/>
    </source>
</evidence>
<dbReference type="Proteomes" id="UP000239549">
    <property type="component" value="Unassembled WGS sequence"/>
</dbReference>
<accession>A0A2L2XGX0</accession>
<sequence length="212" mass="22386">MELLTLVLFALALNMDAFGTGVSYGVRKIKLPVTSVLIISMMSVAAITISMTAGNIISRAVSPAFAHRLGGVILLLIGLWVLIQSLTENRKQEFPDEEPVTVAQIRIKTLGLVIRVLREPHQADLDKSGTISTREALLLGAALAMDALGAGFAVSMLGFGVISTALMVGIGHLLLTYTGLHTGRSLGNTAWGSHLAALPGCILITLGLLKLY</sequence>
<dbReference type="AlphaFoldDB" id="A0A2L2XGX0"/>
<dbReference type="InterPro" id="IPR003810">
    <property type="entry name" value="Mntp/YtaF"/>
</dbReference>
<evidence type="ECO:0000256" key="5">
    <source>
        <dbReference type="SAM" id="Phobius"/>
    </source>
</evidence>
<protein>
    <submittedName>
        <fullName evidence="6">Membrane protein, putative</fullName>
    </submittedName>
</protein>
<dbReference type="InterPro" id="IPR014205">
    <property type="entry name" value="Spore_YtaF"/>
</dbReference>
<dbReference type="PANTHER" id="PTHR35529:SF2">
    <property type="entry name" value="SPORULATION PROTEIN YTAF-RELATED"/>
    <property type="match status" value="1"/>
</dbReference>
<comment type="caution">
    <text evidence="6">The sequence shown here is derived from an EMBL/GenBank/DDBJ whole genome shotgun (WGS) entry which is preliminary data.</text>
</comment>
<organism evidence="6 7">
    <name type="scientific">Desulfocucumis palustris</name>
    <dbReference type="NCBI Taxonomy" id="1898651"/>
    <lineage>
        <taxon>Bacteria</taxon>
        <taxon>Bacillati</taxon>
        <taxon>Bacillota</taxon>
        <taxon>Clostridia</taxon>
        <taxon>Eubacteriales</taxon>
        <taxon>Desulfocucumaceae</taxon>
        <taxon>Desulfocucumis</taxon>
    </lineage>
</organism>
<feature type="transmembrane region" description="Helical" evidence="5">
    <location>
        <begin position="190"/>
        <end position="209"/>
    </location>
</feature>
<keyword evidence="3 5" id="KW-1133">Transmembrane helix</keyword>
<feature type="transmembrane region" description="Helical" evidence="5">
    <location>
        <begin position="69"/>
        <end position="87"/>
    </location>
</feature>
<keyword evidence="4 5" id="KW-0472">Membrane</keyword>
<feature type="transmembrane region" description="Helical" evidence="5">
    <location>
        <begin position="137"/>
        <end position="170"/>
    </location>
</feature>
<reference evidence="7" key="1">
    <citation type="submission" date="2018-02" db="EMBL/GenBank/DDBJ databases">
        <title>Genome sequence of Desulfocucumis palustris strain NAW-5.</title>
        <authorList>
            <person name="Watanabe M."/>
            <person name="Kojima H."/>
            <person name="Fukui M."/>
        </authorList>
    </citation>
    <scope>NUCLEOTIDE SEQUENCE [LARGE SCALE GENOMIC DNA]</scope>
    <source>
        <strain evidence="7">NAW-5</strain>
    </source>
</reference>
<dbReference type="OrthoDB" id="1679205at2"/>
<dbReference type="NCBIfam" id="TIGR02840">
    <property type="entry name" value="spore_YtaF"/>
    <property type="match status" value="1"/>
</dbReference>
<dbReference type="PANTHER" id="PTHR35529">
    <property type="entry name" value="MANGANESE EFFLUX PUMP MNTP-RELATED"/>
    <property type="match status" value="1"/>
</dbReference>
<keyword evidence="2 5" id="KW-0812">Transmembrane</keyword>
<dbReference type="RefSeq" id="WP_104373526.1">
    <property type="nucleotide sequence ID" value="NZ_BFAV01000169.1"/>
</dbReference>
<evidence type="ECO:0000313" key="6">
    <source>
        <dbReference type="EMBL" id="GBF35455.1"/>
    </source>
</evidence>
<name>A0A2L2XGX0_9FIRM</name>
<dbReference type="EMBL" id="BFAV01000169">
    <property type="protein sequence ID" value="GBF35455.1"/>
    <property type="molecule type" value="Genomic_DNA"/>
</dbReference>
<keyword evidence="1" id="KW-1003">Cell membrane</keyword>